<comment type="similarity">
    <text evidence="1 6">Belongs to the N-acetylmuramoyl-L-alanine amidase 2 family.</text>
</comment>
<dbReference type="InterPro" id="IPR015510">
    <property type="entry name" value="PGRP"/>
</dbReference>
<dbReference type="SUPFAM" id="SSF55846">
    <property type="entry name" value="N-acetylmuramoyl-L-alanine amidase-like"/>
    <property type="match status" value="1"/>
</dbReference>
<keyword evidence="4 6" id="KW-0391">Immunity</keyword>
<evidence type="ECO:0000256" key="2">
    <source>
        <dbReference type="ARBA" id="ARBA00022588"/>
    </source>
</evidence>
<dbReference type="GO" id="GO:0045087">
    <property type="term" value="P:innate immune response"/>
    <property type="evidence" value="ECO:0007669"/>
    <property type="project" value="UniProtKB-KW"/>
</dbReference>
<keyword evidence="11" id="KW-1185">Reference proteome</keyword>
<name>A0AA88YPF4_PINIB</name>
<keyword evidence="5 7" id="KW-1015">Disulfide bond</keyword>
<dbReference type="FunFam" id="3.40.80.10:FF:000001">
    <property type="entry name" value="Peptidoglycan recognition protein 1"/>
    <property type="match status" value="1"/>
</dbReference>
<evidence type="ECO:0000256" key="4">
    <source>
        <dbReference type="ARBA" id="ARBA00022859"/>
    </source>
</evidence>
<dbReference type="InterPro" id="IPR017331">
    <property type="entry name" value="Peptidoglycan_recognition"/>
</dbReference>
<dbReference type="GO" id="GO:0008270">
    <property type="term" value="F:zinc ion binding"/>
    <property type="evidence" value="ECO:0007669"/>
    <property type="project" value="InterPro"/>
</dbReference>
<dbReference type="CDD" id="cd06583">
    <property type="entry name" value="PGRP"/>
    <property type="match status" value="1"/>
</dbReference>
<sequence>MNYDNNLIFSANITISKITGLSKVQLPGCPRIITRAEWGASPPGHNPMPLLTQVPKYFFIHHGASEPCFTKQECAAHVKSYQMFHMSPPPKGRGWWDIGYSFVAGEDGNIYEARGWDEIGAHTKGYNDVGLAVSFIGDFRKRLPNDAALNAVKQLIECGVANGKVAHNYTLRGHRDVGNTECPGQMLYDLIQTWPHYY</sequence>
<feature type="domain" description="Peptidoglycan recognition protein family" evidence="9">
    <location>
        <begin position="30"/>
        <end position="178"/>
    </location>
</feature>
<dbReference type="GO" id="GO:0042834">
    <property type="term" value="F:peptidoglycan binding"/>
    <property type="evidence" value="ECO:0007669"/>
    <property type="project" value="InterPro"/>
</dbReference>
<dbReference type="Proteomes" id="UP001186944">
    <property type="component" value="Unassembled WGS sequence"/>
</dbReference>
<dbReference type="SMART" id="SM00644">
    <property type="entry name" value="Ami_2"/>
    <property type="match status" value="1"/>
</dbReference>
<dbReference type="PANTHER" id="PTHR11022">
    <property type="entry name" value="PEPTIDOGLYCAN RECOGNITION PROTEIN"/>
    <property type="match status" value="1"/>
</dbReference>
<feature type="disulfide bond" evidence="7">
    <location>
        <begin position="68"/>
        <end position="74"/>
    </location>
</feature>
<comment type="caution">
    <text evidence="10">The sequence shown here is derived from an EMBL/GenBank/DDBJ whole genome shotgun (WGS) entry which is preliminary data.</text>
</comment>
<gene>
    <name evidence="10" type="ORF">FSP39_022692</name>
</gene>
<dbReference type="Pfam" id="PF01510">
    <property type="entry name" value="Amidase_2"/>
    <property type="match status" value="1"/>
</dbReference>
<keyword evidence="3" id="KW-0732">Signal</keyword>
<evidence type="ECO:0000259" key="9">
    <source>
        <dbReference type="SMART" id="SM00701"/>
    </source>
</evidence>
<dbReference type="GO" id="GO:0009253">
    <property type="term" value="P:peptidoglycan catabolic process"/>
    <property type="evidence" value="ECO:0007669"/>
    <property type="project" value="InterPro"/>
</dbReference>
<dbReference type="PANTHER" id="PTHR11022:SF41">
    <property type="entry name" value="PEPTIDOGLYCAN-RECOGNITION PROTEIN LC-RELATED"/>
    <property type="match status" value="1"/>
</dbReference>
<dbReference type="SMART" id="SM00701">
    <property type="entry name" value="PGRP"/>
    <property type="match status" value="1"/>
</dbReference>
<dbReference type="Gene3D" id="3.40.80.10">
    <property type="entry name" value="Peptidoglycan recognition protein-like"/>
    <property type="match status" value="1"/>
</dbReference>
<feature type="domain" description="N-acetylmuramoyl-L-alanine amidase" evidence="8">
    <location>
        <begin position="43"/>
        <end position="184"/>
    </location>
</feature>
<evidence type="ECO:0000313" key="10">
    <source>
        <dbReference type="EMBL" id="KAK3109084.1"/>
    </source>
</evidence>
<dbReference type="GO" id="GO:0008745">
    <property type="term" value="F:N-acetylmuramoyl-L-alanine amidase activity"/>
    <property type="evidence" value="ECO:0007669"/>
    <property type="project" value="InterPro"/>
</dbReference>
<dbReference type="InterPro" id="IPR006619">
    <property type="entry name" value="PGRP_domain_met/bac"/>
</dbReference>
<dbReference type="PIRSF" id="PIRSF037945">
    <property type="entry name" value="PGRPs"/>
    <property type="match status" value="1"/>
</dbReference>
<keyword evidence="2 6" id="KW-0399">Innate immunity</keyword>
<evidence type="ECO:0000256" key="1">
    <source>
        <dbReference type="ARBA" id="ARBA00007553"/>
    </source>
</evidence>
<accession>A0AA88YPF4</accession>
<evidence type="ECO:0000256" key="5">
    <source>
        <dbReference type="ARBA" id="ARBA00023157"/>
    </source>
</evidence>
<protein>
    <recommendedName>
        <fullName evidence="6">Peptidoglycan-recognition protein</fullName>
    </recommendedName>
</protein>
<feature type="disulfide bond" evidence="7">
    <location>
        <begin position="29"/>
        <end position="158"/>
    </location>
</feature>
<evidence type="ECO:0000256" key="3">
    <source>
        <dbReference type="ARBA" id="ARBA00022729"/>
    </source>
</evidence>
<evidence type="ECO:0000313" key="11">
    <source>
        <dbReference type="Proteomes" id="UP001186944"/>
    </source>
</evidence>
<proteinExistence type="inferred from homology"/>
<organism evidence="10 11">
    <name type="scientific">Pinctada imbricata</name>
    <name type="common">Atlantic pearl-oyster</name>
    <name type="synonym">Pinctada martensii</name>
    <dbReference type="NCBI Taxonomy" id="66713"/>
    <lineage>
        <taxon>Eukaryota</taxon>
        <taxon>Metazoa</taxon>
        <taxon>Spiralia</taxon>
        <taxon>Lophotrochozoa</taxon>
        <taxon>Mollusca</taxon>
        <taxon>Bivalvia</taxon>
        <taxon>Autobranchia</taxon>
        <taxon>Pteriomorphia</taxon>
        <taxon>Pterioida</taxon>
        <taxon>Pterioidea</taxon>
        <taxon>Pteriidae</taxon>
        <taxon>Pinctada</taxon>
    </lineage>
</organism>
<evidence type="ECO:0000256" key="7">
    <source>
        <dbReference type="PIRSR" id="PIRSR037945-1"/>
    </source>
</evidence>
<reference evidence="10" key="1">
    <citation type="submission" date="2019-08" db="EMBL/GenBank/DDBJ databases">
        <title>The improved chromosome-level genome for the pearl oyster Pinctada fucata martensii using PacBio sequencing and Hi-C.</title>
        <authorList>
            <person name="Zheng Z."/>
        </authorList>
    </citation>
    <scope>NUCLEOTIDE SEQUENCE</scope>
    <source>
        <strain evidence="10">ZZ-2019</strain>
        <tissue evidence="10">Adductor muscle</tissue>
    </source>
</reference>
<dbReference type="AlphaFoldDB" id="A0AA88YPF4"/>
<evidence type="ECO:0000256" key="6">
    <source>
        <dbReference type="PIRNR" id="PIRNR037945"/>
    </source>
</evidence>
<evidence type="ECO:0000259" key="8">
    <source>
        <dbReference type="SMART" id="SM00644"/>
    </source>
</evidence>
<dbReference type="InterPro" id="IPR036505">
    <property type="entry name" value="Amidase/PGRP_sf"/>
</dbReference>
<dbReference type="InterPro" id="IPR002502">
    <property type="entry name" value="Amidase_domain"/>
</dbReference>
<dbReference type="EMBL" id="VSWD01000001">
    <property type="protein sequence ID" value="KAK3109084.1"/>
    <property type="molecule type" value="Genomic_DNA"/>
</dbReference>